<feature type="transmembrane region" description="Helical" evidence="5">
    <location>
        <begin position="37"/>
        <end position="56"/>
    </location>
</feature>
<feature type="transmembrane region" description="Helical" evidence="5">
    <location>
        <begin position="218"/>
        <end position="238"/>
    </location>
</feature>
<dbReference type="STRING" id="266940.Krad_0419"/>
<dbReference type="EMBL" id="CP000750">
    <property type="protein sequence ID" value="ABS01909.1"/>
    <property type="molecule type" value="Genomic_DNA"/>
</dbReference>
<dbReference type="InterPro" id="IPR002657">
    <property type="entry name" value="BilAc:Na_symport/Acr3"/>
</dbReference>
<keyword evidence="7" id="KW-1185">Reference proteome</keyword>
<evidence type="ECO:0000256" key="5">
    <source>
        <dbReference type="SAM" id="Phobius"/>
    </source>
</evidence>
<sequence length="350" mass="35831">MSPPVSPRGPVPAPGRVVAPSSPVETVRGVSAFVGRWFALIVLAAGAVALAFPPAFAGWSPAVPWLLSVIMLGMGMTMRPADFAIIGRRPWALLLGVAAQYTIMPLLGFGVAHLLGLSAVLTAGMILVGAAPGGTASNVMVYLAKGDTPLSVAMTSVSTLIAPVLTPLLVLALVGESLPVDGWAMFRSILQIVLVPVVLGLLLRLLLPRVVERCLDVLPLLSVLGITAVVLAVVAGSASTLLEVGLVLVLAVVLHNVGGLALGYAVGRATRMPVASRRAISIEVGMQNSGLAAALATVYFAPAAALPAAIFSVWHNVSGSLLATRWSRRPVPVADVSALEAQGADGSRAR</sequence>
<organism evidence="6 7">
    <name type="scientific">Kineococcus radiotolerans (strain ATCC BAA-149 / DSM 14245 / SRS30216)</name>
    <dbReference type="NCBI Taxonomy" id="266940"/>
    <lineage>
        <taxon>Bacteria</taxon>
        <taxon>Bacillati</taxon>
        <taxon>Actinomycetota</taxon>
        <taxon>Actinomycetes</taxon>
        <taxon>Kineosporiales</taxon>
        <taxon>Kineosporiaceae</taxon>
        <taxon>Kineococcus</taxon>
    </lineage>
</organism>
<gene>
    <name evidence="6" type="ordered locus">Krad_0419</name>
</gene>
<evidence type="ECO:0000313" key="6">
    <source>
        <dbReference type="EMBL" id="ABS01909.1"/>
    </source>
</evidence>
<evidence type="ECO:0000256" key="4">
    <source>
        <dbReference type="ARBA" id="ARBA00023136"/>
    </source>
</evidence>
<dbReference type="InterPro" id="IPR004710">
    <property type="entry name" value="Bilac:Na_transpt"/>
</dbReference>
<keyword evidence="2 5" id="KW-0812">Transmembrane</keyword>
<reference evidence="7" key="1">
    <citation type="journal article" date="2008" name="PLoS ONE">
        <title>Survival in nuclear waste, extreme resistance, and potential applications gleaned from the genome sequence of Kineococcus radiotolerans SRS30216.</title>
        <authorList>
            <person name="Bagwell C.E."/>
            <person name="Bhat S."/>
            <person name="Hawkins G.M."/>
            <person name="Smith B.W."/>
            <person name="Biswas T."/>
            <person name="Hoover T.R."/>
            <person name="Saunders E."/>
            <person name="Han C.S."/>
            <person name="Tsodikov O.V."/>
            <person name="Shimkets L.J."/>
        </authorList>
    </citation>
    <scope>NUCLEOTIDE SEQUENCE [LARGE SCALE GENOMIC DNA]</scope>
    <source>
        <strain evidence="7">ATCC BAA-149 / DSM 14245 / SRS30216</strain>
    </source>
</reference>
<dbReference type="GO" id="GO:0016020">
    <property type="term" value="C:membrane"/>
    <property type="evidence" value="ECO:0007669"/>
    <property type="project" value="UniProtKB-SubCell"/>
</dbReference>
<dbReference type="Pfam" id="PF01758">
    <property type="entry name" value="SBF"/>
    <property type="match status" value="1"/>
</dbReference>
<feature type="transmembrane region" description="Helical" evidence="5">
    <location>
        <begin position="186"/>
        <end position="206"/>
    </location>
</feature>
<dbReference type="Gene3D" id="1.20.1530.20">
    <property type="match status" value="1"/>
</dbReference>
<accession>A6W520</accession>
<feature type="transmembrane region" description="Helical" evidence="5">
    <location>
        <begin position="121"/>
        <end position="143"/>
    </location>
</feature>
<feature type="transmembrane region" description="Helical" evidence="5">
    <location>
        <begin position="91"/>
        <end position="115"/>
    </location>
</feature>
<feature type="transmembrane region" description="Helical" evidence="5">
    <location>
        <begin position="288"/>
        <end position="314"/>
    </location>
</feature>
<evidence type="ECO:0000256" key="2">
    <source>
        <dbReference type="ARBA" id="ARBA00022692"/>
    </source>
</evidence>
<dbReference type="eggNOG" id="COG0385">
    <property type="taxonomic scope" value="Bacteria"/>
</dbReference>
<protein>
    <submittedName>
        <fullName evidence="6">Bile acid:sodium symporter</fullName>
    </submittedName>
</protein>
<dbReference type="PANTHER" id="PTHR10361:SF28">
    <property type="entry name" value="P3 PROTEIN-RELATED"/>
    <property type="match status" value="1"/>
</dbReference>
<feature type="transmembrane region" description="Helical" evidence="5">
    <location>
        <begin position="150"/>
        <end position="174"/>
    </location>
</feature>
<name>A6W520_KINRD</name>
<feature type="transmembrane region" description="Helical" evidence="5">
    <location>
        <begin position="62"/>
        <end position="79"/>
    </location>
</feature>
<dbReference type="KEGG" id="kra:Krad_0419"/>
<dbReference type="AlphaFoldDB" id="A6W520"/>
<dbReference type="InterPro" id="IPR038770">
    <property type="entry name" value="Na+/solute_symporter_sf"/>
</dbReference>
<evidence type="ECO:0000256" key="1">
    <source>
        <dbReference type="ARBA" id="ARBA00004141"/>
    </source>
</evidence>
<dbReference type="Proteomes" id="UP000001116">
    <property type="component" value="Chromosome"/>
</dbReference>
<comment type="subcellular location">
    <subcellularLocation>
        <location evidence="1">Membrane</location>
        <topology evidence="1">Multi-pass membrane protein</topology>
    </subcellularLocation>
</comment>
<evidence type="ECO:0000313" key="7">
    <source>
        <dbReference type="Proteomes" id="UP000001116"/>
    </source>
</evidence>
<dbReference type="PANTHER" id="PTHR10361">
    <property type="entry name" value="SODIUM-BILE ACID COTRANSPORTER"/>
    <property type="match status" value="1"/>
</dbReference>
<keyword evidence="4 5" id="KW-0472">Membrane</keyword>
<feature type="transmembrane region" description="Helical" evidence="5">
    <location>
        <begin position="244"/>
        <end position="267"/>
    </location>
</feature>
<dbReference type="HOGENOM" id="CLU_034788_1_1_11"/>
<evidence type="ECO:0000256" key="3">
    <source>
        <dbReference type="ARBA" id="ARBA00022989"/>
    </source>
</evidence>
<keyword evidence="3 5" id="KW-1133">Transmembrane helix</keyword>
<proteinExistence type="predicted"/>